<dbReference type="EMBL" id="JAENHL010000007">
    <property type="protein sequence ID" value="MBK1867608.1"/>
    <property type="molecule type" value="Genomic_DNA"/>
</dbReference>
<evidence type="ECO:0000313" key="2">
    <source>
        <dbReference type="Proteomes" id="UP000616151"/>
    </source>
</evidence>
<evidence type="ECO:0000313" key="1">
    <source>
        <dbReference type="EMBL" id="MBK1867608.1"/>
    </source>
</evidence>
<organism evidence="1 2">
    <name type="scientific">Taklimakanibacter albus</name>
    <dbReference type="NCBI Taxonomy" id="2800327"/>
    <lineage>
        <taxon>Bacteria</taxon>
        <taxon>Pseudomonadati</taxon>
        <taxon>Pseudomonadota</taxon>
        <taxon>Alphaproteobacteria</taxon>
        <taxon>Hyphomicrobiales</taxon>
        <taxon>Aestuariivirgaceae</taxon>
        <taxon>Taklimakanibacter</taxon>
    </lineage>
</organism>
<sequence>MAGPKRNIDTSVFHRAPKTKLRTAVKGDGPYILDDAGNRYIDASGGAAVSCLGHSHPAPIRAIQEQATTLAFAHTGFFTSNALENLASFLTSEAPGNLTRAYFTSGGSESVETALKLARQYCVETGQAQRSRIIARRQSYHGNTLGALSAGGNLWRRAAYEPLLIGVTHVAPCYPYRDRGAHETEADYGLRIADELEAEILRLGPETVMCFIAETVAGATLGCVPPVPGYLKRIRDICDKYGVLLILDEVMCGMGRTGTLFAYEQEGIAPDLVTIAKGLGAGYQPVGAVLASERIYEAIVEGSGFFQHGHTYTGHVTACAAALAVQEAIRDENLLDNVKRAGSWLAEGLNMTFGAHPHVGDIRGRGLFWALEFVADRATKAPFDPDKKIAARLKATALDHGLICYPMGGIIDGRQGDHVMLAPPFIVDDGHIAEIIGKLEATIKEVLKG</sequence>
<proteinExistence type="predicted"/>
<comment type="caution">
    <text evidence="1">The sequence shown here is derived from an EMBL/GenBank/DDBJ whole genome shotgun (WGS) entry which is preliminary data.</text>
</comment>
<dbReference type="Proteomes" id="UP000616151">
    <property type="component" value="Unassembled WGS sequence"/>
</dbReference>
<keyword evidence="2" id="KW-1185">Reference proteome</keyword>
<keyword evidence="1" id="KW-0808">Transferase</keyword>
<reference evidence="1" key="1">
    <citation type="submission" date="2021-01" db="EMBL/GenBank/DDBJ databases">
        <authorList>
            <person name="Sun Q."/>
        </authorList>
    </citation>
    <scope>NUCLEOTIDE SEQUENCE</scope>
    <source>
        <strain evidence="1">YIM B02566</strain>
    </source>
</reference>
<protein>
    <submittedName>
        <fullName evidence="1">Aspartate aminotransferase family protein</fullName>
    </submittedName>
</protein>
<keyword evidence="1" id="KW-0032">Aminotransferase</keyword>
<gene>
    <name evidence="1" type="ORF">JHL16_14715</name>
</gene>
<accession>A0ACC5R5F7</accession>
<name>A0ACC5R5F7_9HYPH</name>